<evidence type="ECO:0000256" key="10">
    <source>
        <dbReference type="ARBA" id="ARBA00023077"/>
    </source>
</evidence>
<evidence type="ECO:0000256" key="6">
    <source>
        <dbReference type="ARBA" id="ARBA00022692"/>
    </source>
</evidence>
<dbReference type="GO" id="GO:0015344">
    <property type="term" value="F:siderophore uptake transmembrane transporter activity"/>
    <property type="evidence" value="ECO:0007669"/>
    <property type="project" value="TreeGrafter"/>
</dbReference>
<dbReference type="PROSITE" id="PS52016">
    <property type="entry name" value="TONB_DEPENDENT_REC_3"/>
    <property type="match status" value="1"/>
</dbReference>
<dbReference type="Proteomes" id="UP000255024">
    <property type="component" value="Unassembled WGS sequence"/>
</dbReference>
<organism evidence="18 19">
    <name type="scientific">Myroides odoratus</name>
    <name type="common">Flavobacterium odoratum</name>
    <dbReference type="NCBI Taxonomy" id="256"/>
    <lineage>
        <taxon>Bacteria</taxon>
        <taxon>Pseudomonadati</taxon>
        <taxon>Bacteroidota</taxon>
        <taxon>Flavobacteriia</taxon>
        <taxon>Flavobacteriales</taxon>
        <taxon>Flavobacteriaceae</taxon>
        <taxon>Myroides</taxon>
    </lineage>
</organism>
<dbReference type="InterPro" id="IPR008969">
    <property type="entry name" value="CarboxyPept-like_regulatory"/>
</dbReference>
<feature type="domain" description="TonB-dependent receptor-like beta-barrel" evidence="16">
    <location>
        <begin position="315"/>
        <end position="781"/>
    </location>
</feature>
<evidence type="ECO:0000256" key="7">
    <source>
        <dbReference type="ARBA" id="ARBA00022729"/>
    </source>
</evidence>
<dbReference type="InterPro" id="IPR012910">
    <property type="entry name" value="Plug_dom"/>
</dbReference>
<dbReference type="InterPro" id="IPR010105">
    <property type="entry name" value="TonB_sidphr_rcpt"/>
</dbReference>
<proteinExistence type="inferred from homology"/>
<dbReference type="EMBL" id="UGQL01000002">
    <property type="protein sequence ID" value="STZ69164.1"/>
    <property type="molecule type" value="Genomic_DNA"/>
</dbReference>
<evidence type="ECO:0000256" key="13">
    <source>
        <dbReference type="ARBA" id="ARBA00023237"/>
    </source>
</evidence>
<keyword evidence="7" id="KW-0732">Signal</keyword>
<keyword evidence="6 14" id="KW-0812">Transmembrane</keyword>
<keyword evidence="8" id="KW-0408">Iron</keyword>
<comment type="subcellular location">
    <subcellularLocation>
        <location evidence="1 14">Cell outer membrane</location>
        <topology evidence="1 14">Multi-pass membrane protein</topology>
    </subcellularLocation>
</comment>
<evidence type="ECO:0000256" key="8">
    <source>
        <dbReference type="ARBA" id="ARBA00023004"/>
    </source>
</evidence>
<comment type="similarity">
    <text evidence="2 14 15">Belongs to the TonB-dependent receptor family.</text>
</comment>
<dbReference type="Pfam" id="PF00593">
    <property type="entry name" value="TonB_dep_Rec_b-barrel"/>
    <property type="match status" value="1"/>
</dbReference>
<keyword evidence="12" id="KW-0675">Receptor</keyword>
<dbReference type="NCBIfam" id="TIGR01783">
    <property type="entry name" value="TonB-siderophor"/>
    <property type="match status" value="1"/>
</dbReference>
<gene>
    <name evidence="18" type="primary">bfrD</name>
    <name evidence="18" type="ORF">NCTC11179_02661</name>
</gene>
<dbReference type="CDD" id="cd01347">
    <property type="entry name" value="ligand_gated_channel"/>
    <property type="match status" value="1"/>
</dbReference>
<evidence type="ECO:0000256" key="14">
    <source>
        <dbReference type="PROSITE-ProRule" id="PRU01360"/>
    </source>
</evidence>
<dbReference type="GO" id="GO:0009279">
    <property type="term" value="C:cell outer membrane"/>
    <property type="evidence" value="ECO:0007669"/>
    <property type="project" value="UniProtKB-SubCell"/>
</dbReference>
<dbReference type="AlphaFoldDB" id="A0A378U3D4"/>
<dbReference type="InterPro" id="IPR000531">
    <property type="entry name" value="Beta-barrel_TonB"/>
</dbReference>
<dbReference type="InterPro" id="IPR036942">
    <property type="entry name" value="Beta-barrel_TonB_sf"/>
</dbReference>
<evidence type="ECO:0000256" key="3">
    <source>
        <dbReference type="ARBA" id="ARBA00022448"/>
    </source>
</evidence>
<evidence type="ECO:0000259" key="16">
    <source>
        <dbReference type="Pfam" id="PF00593"/>
    </source>
</evidence>
<feature type="domain" description="TonB-dependent receptor plug" evidence="17">
    <location>
        <begin position="130"/>
        <end position="229"/>
    </location>
</feature>
<dbReference type="SUPFAM" id="SSF56935">
    <property type="entry name" value="Porins"/>
    <property type="match status" value="1"/>
</dbReference>
<dbReference type="Gene3D" id="2.60.40.1120">
    <property type="entry name" value="Carboxypeptidase-like, regulatory domain"/>
    <property type="match status" value="1"/>
</dbReference>
<reference evidence="18 19" key="1">
    <citation type="submission" date="2018-06" db="EMBL/GenBank/DDBJ databases">
        <authorList>
            <consortium name="Pathogen Informatics"/>
            <person name="Doyle S."/>
        </authorList>
    </citation>
    <scope>NUCLEOTIDE SEQUENCE [LARGE SCALE GENOMIC DNA]</scope>
    <source>
        <strain evidence="18 19">NCTC11179</strain>
    </source>
</reference>
<dbReference type="PANTHER" id="PTHR32552">
    <property type="entry name" value="FERRICHROME IRON RECEPTOR-RELATED"/>
    <property type="match status" value="1"/>
</dbReference>
<keyword evidence="19" id="KW-1185">Reference proteome</keyword>
<evidence type="ECO:0000313" key="18">
    <source>
        <dbReference type="EMBL" id="STZ69164.1"/>
    </source>
</evidence>
<keyword evidence="11 14" id="KW-0472">Membrane</keyword>
<dbReference type="GO" id="GO:0015891">
    <property type="term" value="P:siderophore transport"/>
    <property type="evidence" value="ECO:0007669"/>
    <property type="project" value="InterPro"/>
</dbReference>
<keyword evidence="3 14" id="KW-0813">Transport</keyword>
<keyword evidence="5" id="KW-0410">Iron transport</keyword>
<sequence length="812" mass="90392">MKTYTTLLVTICGVMVSFAQNITIKGRVVDEVNKPLPFATVVLGEGQTAVQTNENGEFKLNNIQKGKHTMRASFVGYSTSQREITLAKNEEIVNFLLVADSQLENITVYGRSNKNVKNLQYITRLPLGLQDQVQSISIVSEHVIKEQGALTITDAARNVAGVTQFSTYGGPAESMSMRGFRGTPVLRNGVGMDSDFRTASAIADMQGIESVEVIKGSAAVLQGIGNGLGAAGGVINMVTKTPNFKNHREVGFRAGSYGQVRPTVDFEQVLDKKETVSFRFNGAYERNDGWRTHVNNEHFYINPSLTWKIDSKTKLTVEMDYLNGDYITDKGTVNLGPDYANELYKMPHNKFLGFKGDSKKITMQNYVARFERQLTEKLSFRTSYTASIYNENGRSTNVTTVLPKKEIGDDWSKYGDIKRTVSQGQSDDYNSVFQADLIGKDIFTGILKHTFQIGFDYRQTKTIAGSATGKVWGKDKQGNDALVDFRSDINVLGPIDNTLPDNIIYGDIATTRTMSPTIGFMAQDYIAIGDKLSAMLGLRYSRLNGNTTENATVDRWNPMLGLIFKPQENISTFASYTTTSSLRQSNKLLHGGGYAGASDIKQFEFGFKSNWYNDHLGVNFTYFFINQSNLVAPYIDPVTNEQSKTESILAGDLKRNGFELEINGKITNNLEVMLGYANLYARYQDSPQYVDGSAPMNAPEHTANGWVSYKFDQGTLNGLSLSAGVYFVGKRPVNEYSRTLDNSHNTNVNVRPFDMPSYTTVNAQAAYTYKNATLSVFMNNLFNERGYTSYFRGGYINEISPRNFAAQLTYRF</sequence>
<evidence type="ECO:0000256" key="1">
    <source>
        <dbReference type="ARBA" id="ARBA00004571"/>
    </source>
</evidence>
<evidence type="ECO:0000256" key="9">
    <source>
        <dbReference type="ARBA" id="ARBA00023065"/>
    </source>
</evidence>
<dbReference type="Pfam" id="PF07715">
    <property type="entry name" value="Plug"/>
    <property type="match status" value="1"/>
</dbReference>
<dbReference type="InterPro" id="IPR039426">
    <property type="entry name" value="TonB-dep_rcpt-like"/>
</dbReference>
<evidence type="ECO:0000256" key="4">
    <source>
        <dbReference type="ARBA" id="ARBA00022452"/>
    </source>
</evidence>
<dbReference type="Gene3D" id="2.40.170.20">
    <property type="entry name" value="TonB-dependent receptor, beta-barrel domain"/>
    <property type="match status" value="1"/>
</dbReference>
<dbReference type="GO" id="GO:0038023">
    <property type="term" value="F:signaling receptor activity"/>
    <property type="evidence" value="ECO:0007669"/>
    <property type="project" value="InterPro"/>
</dbReference>
<protein>
    <submittedName>
        <fullName evidence="18">Virulence-associated outer membrane protein Vir-90</fullName>
    </submittedName>
</protein>
<keyword evidence="4 14" id="KW-1134">Transmembrane beta strand</keyword>
<accession>A0A378U3D4</accession>
<dbReference type="InterPro" id="IPR037066">
    <property type="entry name" value="Plug_dom_sf"/>
</dbReference>
<evidence type="ECO:0000313" key="19">
    <source>
        <dbReference type="Proteomes" id="UP000255024"/>
    </source>
</evidence>
<dbReference type="Pfam" id="PF13715">
    <property type="entry name" value="CarbopepD_reg_2"/>
    <property type="match status" value="1"/>
</dbReference>
<dbReference type="SUPFAM" id="SSF49464">
    <property type="entry name" value="Carboxypeptidase regulatory domain-like"/>
    <property type="match status" value="1"/>
</dbReference>
<evidence type="ECO:0000256" key="11">
    <source>
        <dbReference type="ARBA" id="ARBA00023136"/>
    </source>
</evidence>
<name>A0A378U3D4_MYROD</name>
<evidence type="ECO:0000256" key="15">
    <source>
        <dbReference type="RuleBase" id="RU003357"/>
    </source>
</evidence>
<keyword evidence="10 15" id="KW-0798">TonB box</keyword>
<dbReference type="Gene3D" id="2.170.130.10">
    <property type="entry name" value="TonB-dependent receptor, plug domain"/>
    <property type="match status" value="1"/>
</dbReference>
<evidence type="ECO:0000259" key="17">
    <source>
        <dbReference type="Pfam" id="PF07715"/>
    </source>
</evidence>
<evidence type="ECO:0000256" key="2">
    <source>
        <dbReference type="ARBA" id="ARBA00009810"/>
    </source>
</evidence>
<keyword evidence="9" id="KW-0406">Ion transport</keyword>
<evidence type="ECO:0000256" key="5">
    <source>
        <dbReference type="ARBA" id="ARBA00022496"/>
    </source>
</evidence>
<keyword evidence="13 14" id="KW-0998">Cell outer membrane</keyword>
<dbReference type="RefSeq" id="WP_115091964.1">
    <property type="nucleotide sequence ID" value="NZ_CP068107.1"/>
</dbReference>
<evidence type="ECO:0000256" key="12">
    <source>
        <dbReference type="ARBA" id="ARBA00023170"/>
    </source>
</evidence>
<dbReference type="PANTHER" id="PTHR32552:SF68">
    <property type="entry name" value="FERRICHROME OUTER MEMBRANE TRANSPORTER_PHAGE RECEPTOR"/>
    <property type="match status" value="1"/>
</dbReference>